<organism evidence="2 3">
    <name type="scientific">Burkholderia humptydooensis MSMB43</name>
    <dbReference type="NCBI Taxonomy" id="441157"/>
    <lineage>
        <taxon>Bacteria</taxon>
        <taxon>Pseudomonadati</taxon>
        <taxon>Pseudomonadota</taxon>
        <taxon>Betaproteobacteria</taxon>
        <taxon>Burkholderiales</taxon>
        <taxon>Burkholderiaceae</taxon>
        <taxon>Burkholderia</taxon>
        <taxon>pseudomallei group</taxon>
    </lineage>
</organism>
<keyword evidence="3" id="KW-1185">Reference proteome</keyword>
<evidence type="ECO:0000256" key="1">
    <source>
        <dbReference type="SAM" id="MobiDB-lite"/>
    </source>
</evidence>
<gene>
    <name evidence="2" type="ORF">A33K_15739</name>
</gene>
<dbReference type="EMBL" id="JH692063">
    <property type="protein sequence ID" value="EIP87718.1"/>
    <property type="molecule type" value="Genomic_DNA"/>
</dbReference>
<sequence>MSPAFARCAALSLPRHRCGPKVREHVRDAVRLAQRDAVIAQNRIGGDRVKVELRQRPIAPNRGRIARPSCRTPRRRAVRARSAVRRLRRARAVRARRGMRVHRRCRSAHRATSRAPHPHSIPRGAARAATREARRRAGGRPAPAPERP</sequence>
<name>A0ABN0G692_9BURK</name>
<protein>
    <submittedName>
        <fullName evidence="2">Uncharacterized protein</fullName>
    </submittedName>
</protein>
<accession>A0ABN0G692</accession>
<evidence type="ECO:0000313" key="2">
    <source>
        <dbReference type="EMBL" id="EIP87718.1"/>
    </source>
</evidence>
<dbReference type="Proteomes" id="UP000004682">
    <property type="component" value="Unassembled WGS sequence"/>
</dbReference>
<evidence type="ECO:0000313" key="3">
    <source>
        <dbReference type="Proteomes" id="UP000004682"/>
    </source>
</evidence>
<feature type="region of interest" description="Disordered" evidence="1">
    <location>
        <begin position="59"/>
        <end position="148"/>
    </location>
</feature>
<proteinExistence type="predicted"/>
<feature type="compositionally biased region" description="Basic residues" evidence="1">
    <location>
        <begin position="72"/>
        <end position="112"/>
    </location>
</feature>
<reference evidence="3" key="1">
    <citation type="journal article" date="2012" name="J. Bacteriol.">
        <title>Revised Genome Sequence of Burkholderia thailandensis MSMB43 with Improved Annotation.</title>
        <authorList>
            <person name="Zhuo Y."/>
            <person name="Liu L."/>
            <person name="Wang Q."/>
            <person name="Liu X."/>
            <person name="Ren B."/>
            <person name="Liu M."/>
            <person name="Ni P."/>
            <person name="Cheng Y.Q."/>
            <person name="Zhang L."/>
        </authorList>
    </citation>
    <scope>NUCLEOTIDE SEQUENCE [LARGE SCALE GENOMIC DNA]</scope>
    <source>
        <strain evidence="3">MSMB43</strain>
    </source>
</reference>